<organism evidence="7 8">
    <name type="scientific">Candidatus Gottesmanbacteria bacterium RIFCSPHIGHO2_01_FULL_46_14</name>
    <dbReference type="NCBI Taxonomy" id="1798380"/>
    <lineage>
        <taxon>Bacteria</taxon>
        <taxon>Candidatus Gottesmaniibacteriota</taxon>
    </lineage>
</organism>
<feature type="transmembrane region" description="Helical" evidence="5">
    <location>
        <begin position="264"/>
        <end position="287"/>
    </location>
</feature>
<feature type="transmembrane region" description="Helical" evidence="5">
    <location>
        <begin position="175"/>
        <end position="194"/>
    </location>
</feature>
<reference evidence="7 8" key="1">
    <citation type="journal article" date="2016" name="Nat. Commun.">
        <title>Thousands of microbial genomes shed light on interconnected biogeochemical processes in an aquifer system.</title>
        <authorList>
            <person name="Anantharaman K."/>
            <person name="Brown C.T."/>
            <person name="Hug L.A."/>
            <person name="Sharon I."/>
            <person name="Castelle C.J."/>
            <person name="Probst A.J."/>
            <person name="Thomas B.C."/>
            <person name="Singh A."/>
            <person name="Wilkins M.J."/>
            <person name="Karaoz U."/>
            <person name="Brodie E.L."/>
            <person name="Williams K.H."/>
            <person name="Hubbard S.S."/>
            <person name="Banfield J.F."/>
        </authorList>
    </citation>
    <scope>NUCLEOTIDE SEQUENCE [LARGE SCALE GENOMIC DNA]</scope>
</reference>
<gene>
    <name evidence="7" type="ORF">A2875_01745</name>
</gene>
<dbReference type="EMBL" id="MFJJ01000022">
    <property type="protein sequence ID" value="OGG14353.1"/>
    <property type="molecule type" value="Genomic_DNA"/>
</dbReference>
<feature type="transmembrane region" description="Helical" evidence="5">
    <location>
        <begin position="235"/>
        <end position="252"/>
    </location>
</feature>
<dbReference type="InterPro" id="IPR051533">
    <property type="entry name" value="WaaL-like"/>
</dbReference>
<evidence type="ECO:0000256" key="3">
    <source>
        <dbReference type="ARBA" id="ARBA00022989"/>
    </source>
</evidence>
<feature type="transmembrane region" description="Helical" evidence="5">
    <location>
        <begin position="62"/>
        <end position="81"/>
    </location>
</feature>
<evidence type="ECO:0000256" key="4">
    <source>
        <dbReference type="ARBA" id="ARBA00023136"/>
    </source>
</evidence>
<comment type="subcellular location">
    <subcellularLocation>
        <location evidence="1">Membrane</location>
        <topology evidence="1">Multi-pass membrane protein</topology>
    </subcellularLocation>
</comment>
<evidence type="ECO:0000256" key="5">
    <source>
        <dbReference type="SAM" id="Phobius"/>
    </source>
</evidence>
<dbReference type="Proteomes" id="UP000177416">
    <property type="component" value="Unassembled WGS sequence"/>
</dbReference>
<feature type="transmembrane region" description="Helical" evidence="5">
    <location>
        <begin position="307"/>
        <end position="327"/>
    </location>
</feature>
<feature type="transmembrane region" description="Helical" evidence="5">
    <location>
        <begin position="34"/>
        <end position="55"/>
    </location>
</feature>
<dbReference type="AlphaFoldDB" id="A0A1F5ZPP2"/>
<protein>
    <recommendedName>
        <fullName evidence="6">O-antigen ligase-related domain-containing protein</fullName>
    </recommendedName>
</protein>
<feature type="domain" description="O-antigen ligase-related" evidence="6">
    <location>
        <begin position="183"/>
        <end position="324"/>
    </location>
</feature>
<proteinExistence type="predicted"/>
<evidence type="ECO:0000259" key="6">
    <source>
        <dbReference type="Pfam" id="PF04932"/>
    </source>
</evidence>
<dbReference type="PANTHER" id="PTHR37422">
    <property type="entry name" value="TEICHURONIC ACID BIOSYNTHESIS PROTEIN TUAE"/>
    <property type="match status" value="1"/>
</dbReference>
<keyword evidence="2 5" id="KW-0812">Transmembrane</keyword>
<dbReference type="InterPro" id="IPR007016">
    <property type="entry name" value="O-antigen_ligase-rel_domated"/>
</dbReference>
<dbReference type="Pfam" id="PF04932">
    <property type="entry name" value="Wzy_C"/>
    <property type="match status" value="1"/>
</dbReference>
<evidence type="ECO:0000256" key="2">
    <source>
        <dbReference type="ARBA" id="ARBA00022692"/>
    </source>
</evidence>
<name>A0A1F5ZPP2_9BACT</name>
<feature type="transmembrane region" description="Helical" evidence="5">
    <location>
        <begin position="206"/>
        <end position="229"/>
    </location>
</feature>
<evidence type="ECO:0000313" key="8">
    <source>
        <dbReference type="Proteomes" id="UP000177416"/>
    </source>
</evidence>
<evidence type="ECO:0000313" key="7">
    <source>
        <dbReference type="EMBL" id="OGG14353.1"/>
    </source>
</evidence>
<keyword evidence="3 5" id="KW-1133">Transmembrane helix</keyword>
<keyword evidence="4 5" id="KW-0472">Membrane</keyword>
<sequence length="372" mass="42298">MHKRFFALLLIFLPTQLGFHFWPEWSMVLGRRIDYLSSTVYLTDIIIFFVLLFWFIEFRPKLRLQILIPVLLFAAVNIWVAKSQPESIYKWGKILEFGLLSFYIVRTKPGLSFVARYLSVAVFYSSFIAIGQFIFQHSLGGMFWWLGERTFTIDTAGIARVVLNGREYLRAYGTFSHPNVLGGFLAVTLPFLLVQKKSFWIRICIILGIVALILTFGRAALVVGLIAIIGKNKRFFLILVIIPAIFILTKFNPLEESVVVRQQLNAAAFTLWQQSPLVGIGLGNFLVQLPEVLPSRQIYFLQPVHNIYLLVLAETGIIGCVAFLLLVKRSIKKFNVSLIALLLLGLVDHYPLTLQQGQLLFTLVLSLSTILP</sequence>
<feature type="transmembrane region" description="Helical" evidence="5">
    <location>
        <begin position="117"/>
        <end position="135"/>
    </location>
</feature>
<dbReference type="GO" id="GO:0016020">
    <property type="term" value="C:membrane"/>
    <property type="evidence" value="ECO:0007669"/>
    <property type="project" value="UniProtKB-SubCell"/>
</dbReference>
<comment type="caution">
    <text evidence="7">The sequence shown here is derived from an EMBL/GenBank/DDBJ whole genome shotgun (WGS) entry which is preliminary data.</text>
</comment>
<accession>A0A1F5ZPP2</accession>
<dbReference type="PANTHER" id="PTHR37422:SF13">
    <property type="entry name" value="LIPOPOLYSACCHARIDE BIOSYNTHESIS PROTEIN PA4999-RELATED"/>
    <property type="match status" value="1"/>
</dbReference>
<evidence type="ECO:0000256" key="1">
    <source>
        <dbReference type="ARBA" id="ARBA00004141"/>
    </source>
</evidence>